<evidence type="ECO:0000256" key="12">
    <source>
        <dbReference type="ARBA" id="ARBA00022917"/>
    </source>
</evidence>
<dbReference type="EC" id="6.1.1.5" evidence="5"/>
<evidence type="ECO:0000256" key="13">
    <source>
        <dbReference type="ARBA" id="ARBA00023146"/>
    </source>
</evidence>
<comment type="cofactor">
    <cofactor evidence="1">
        <name>Zn(2+)</name>
        <dbReference type="ChEBI" id="CHEBI:29105"/>
    </cofactor>
</comment>
<evidence type="ECO:0000256" key="1">
    <source>
        <dbReference type="ARBA" id="ARBA00001947"/>
    </source>
</evidence>
<dbReference type="Pfam" id="PF19302">
    <property type="entry name" value="DUF5915"/>
    <property type="match status" value="1"/>
</dbReference>
<dbReference type="InterPro" id="IPR002300">
    <property type="entry name" value="aa-tRNA-synth_Ia"/>
</dbReference>
<evidence type="ECO:0000256" key="6">
    <source>
        <dbReference type="ARBA" id="ARBA00022490"/>
    </source>
</evidence>
<dbReference type="Proteomes" id="UP000231480">
    <property type="component" value="Unassembled WGS sequence"/>
</dbReference>
<dbReference type="GO" id="GO:0004822">
    <property type="term" value="F:isoleucine-tRNA ligase activity"/>
    <property type="evidence" value="ECO:0007669"/>
    <property type="project" value="UniProtKB-EC"/>
</dbReference>
<name>A0A2G9YEE3_9BACT</name>
<protein>
    <recommendedName>
        <fullName evidence="5">isoleucine--tRNA ligase</fullName>
        <ecNumber evidence="5">6.1.1.5</ecNumber>
    </recommendedName>
</protein>
<evidence type="ECO:0000256" key="15">
    <source>
        <dbReference type="ARBA" id="ARBA00048359"/>
    </source>
</evidence>
<evidence type="ECO:0000259" key="17">
    <source>
        <dbReference type="Pfam" id="PF08264"/>
    </source>
</evidence>
<evidence type="ECO:0000256" key="7">
    <source>
        <dbReference type="ARBA" id="ARBA00022598"/>
    </source>
</evidence>
<accession>A0A2G9YEE3</accession>
<dbReference type="GO" id="GO:0006428">
    <property type="term" value="P:isoleucyl-tRNA aminoacylation"/>
    <property type="evidence" value="ECO:0007669"/>
    <property type="project" value="InterPro"/>
</dbReference>
<dbReference type="AlphaFoldDB" id="A0A2G9YEE3"/>
<dbReference type="PANTHER" id="PTHR42780:SF1">
    <property type="entry name" value="ISOLEUCINE--TRNA LIGASE, CYTOPLASMIC"/>
    <property type="match status" value="1"/>
</dbReference>
<keyword evidence="6" id="KW-0963">Cytoplasm</keyword>
<comment type="subcellular location">
    <subcellularLocation>
        <location evidence="2">Cytoplasm</location>
    </subcellularLocation>
</comment>
<dbReference type="PANTHER" id="PTHR42780">
    <property type="entry name" value="SOLEUCYL-TRNA SYNTHETASE"/>
    <property type="match status" value="1"/>
</dbReference>
<organism evidence="18 19">
    <name type="scientific">Candidatus Portnoybacteria bacterium CG23_combo_of_CG06-09_8_20_14_all_37_13</name>
    <dbReference type="NCBI Taxonomy" id="1974819"/>
    <lineage>
        <taxon>Bacteria</taxon>
        <taxon>Candidatus Portnoyibacteriota</taxon>
    </lineage>
</organism>
<gene>
    <name evidence="18" type="ORF">COX44_02835</name>
</gene>
<evidence type="ECO:0000256" key="3">
    <source>
        <dbReference type="ARBA" id="ARBA00007078"/>
    </source>
</evidence>
<dbReference type="CDD" id="cd07961">
    <property type="entry name" value="Anticodon_Ia_Ile_ABEc"/>
    <property type="match status" value="1"/>
</dbReference>
<dbReference type="FunFam" id="3.40.50.620:FF:000063">
    <property type="entry name" value="Isoleucine--tRNA ligase"/>
    <property type="match status" value="1"/>
</dbReference>
<comment type="catalytic activity">
    <reaction evidence="15">
        <text>tRNA(Ile) + L-isoleucine + ATP = L-isoleucyl-tRNA(Ile) + AMP + diphosphate</text>
        <dbReference type="Rhea" id="RHEA:11060"/>
        <dbReference type="Rhea" id="RHEA-COMP:9666"/>
        <dbReference type="Rhea" id="RHEA-COMP:9695"/>
        <dbReference type="ChEBI" id="CHEBI:30616"/>
        <dbReference type="ChEBI" id="CHEBI:33019"/>
        <dbReference type="ChEBI" id="CHEBI:58045"/>
        <dbReference type="ChEBI" id="CHEBI:78442"/>
        <dbReference type="ChEBI" id="CHEBI:78528"/>
        <dbReference type="ChEBI" id="CHEBI:456215"/>
        <dbReference type="EC" id="6.1.1.5"/>
    </reaction>
</comment>
<dbReference type="EMBL" id="PCRH01000062">
    <property type="protein sequence ID" value="PIP16901.1"/>
    <property type="molecule type" value="Genomic_DNA"/>
</dbReference>
<keyword evidence="10" id="KW-0862">Zinc</keyword>
<sequence length="815" mass="95163">MKNFAQLEEKILEYWHKNKAFEKSVKNRSKTRSFVFYEGPPTANAKPGIHHVLARVFKDLFCRYKTMQGFRVERLAGWDTHGLPVELQIEKKLGFKNRQDIENYGIAKFNKLCRESVWEFKKNWEDLTKRMGYWLDLKNPYITYENEYIQKVWQVLKKIWDKKLLVQDYKVVPWCPRCGTALSSHEVAQGYKKIKEKSIYVKFKLKTDNCKLKTILVWTTTPWTLPANVALAVNPKDKRYKNLIGLEYEPPYSNKGPHKIFAADFVDPKEGTGIVHIAPAYGEDDLNLAKKENLPVVHVDIQDNKKIIEDLEKRGLLEKTEIIEHEYPFCWRCDTALIYYAKKSWFIKMSKLKTKLIKNNQKINWHPAYLKNGRFGEWLKDVKDWALSRERYWGTPLPIWICKKCKKQKMIIKNLKLKIKNLHRPDIDRIKFVCECGGQMQRVPDVIDCWFDSGAMPFASKTQGYPADFICEAIDQTRGWFYTLLAIAACLDKESPYKNVVSLGLVLDKEGKKMSKSKGNVVIPEEVINQYGVDSLRWYFYTINQAGEAKKFDTNDVKEKQNKIISTLWNSFIFLKDYAQDNRKTKNVLDKWILSRLNETIKETTRYLDKYDAFHAGQVIEDFIDDLSNWYIRRSRKDCNKQVLEQVLSKTAQIMAPFTPFISEEIYPDVHLSDWPKAGKIDVQLNKQMQEVREICAKALALRAKAGIKVRQVLGNLVIAQKTDKELLNLIRDEVNVKKIVFGKIFKLDTKITPKLKAEGEERELIRKIQEMRKKAGLKIADKIVLSYPEEISDFVKRSVGAAKTQKGALDIKKL</sequence>
<evidence type="ECO:0000256" key="10">
    <source>
        <dbReference type="ARBA" id="ARBA00022833"/>
    </source>
</evidence>
<evidence type="ECO:0000256" key="2">
    <source>
        <dbReference type="ARBA" id="ARBA00004496"/>
    </source>
</evidence>
<feature type="domain" description="Aminoacyl-tRNA synthetase class Ia" evidence="16">
    <location>
        <begin position="10"/>
        <end position="545"/>
    </location>
</feature>
<comment type="caution">
    <text evidence="18">The sequence shown here is derived from an EMBL/GenBank/DDBJ whole genome shotgun (WGS) entry which is preliminary data.</text>
</comment>
<dbReference type="InterPro" id="IPR014729">
    <property type="entry name" value="Rossmann-like_a/b/a_fold"/>
</dbReference>
<dbReference type="GO" id="GO:0005737">
    <property type="term" value="C:cytoplasm"/>
    <property type="evidence" value="ECO:0007669"/>
    <property type="project" value="UniProtKB-SubCell"/>
</dbReference>
<dbReference type="GO" id="GO:0002161">
    <property type="term" value="F:aminoacyl-tRNA deacylase activity"/>
    <property type="evidence" value="ECO:0007669"/>
    <property type="project" value="InterPro"/>
</dbReference>
<dbReference type="InterPro" id="IPR033709">
    <property type="entry name" value="Anticodon_Ile_ABEc"/>
</dbReference>
<dbReference type="CDD" id="cd00818">
    <property type="entry name" value="IleRS_core"/>
    <property type="match status" value="1"/>
</dbReference>
<keyword evidence="13" id="KW-0030">Aminoacyl-tRNA synthetase</keyword>
<dbReference type="GO" id="GO:0000049">
    <property type="term" value="F:tRNA binding"/>
    <property type="evidence" value="ECO:0007669"/>
    <property type="project" value="InterPro"/>
</dbReference>
<dbReference type="SUPFAM" id="SSF52374">
    <property type="entry name" value="Nucleotidylyl transferase"/>
    <property type="match status" value="1"/>
</dbReference>
<keyword evidence="9" id="KW-0547">Nucleotide-binding</keyword>
<dbReference type="GO" id="GO:0005524">
    <property type="term" value="F:ATP binding"/>
    <property type="evidence" value="ECO:0007669"/>
    <property type="project" value="UniProtKB-KW"/>
</dbReference>
<dbReference type="InterPro" id="IPR023586">
    <property type="entry name" value="Ile-tRNA-ligase_type2"/>
</dbReference>
<feature type="domain" description="Methionyl/Valyl/Leucyl/Isoleucyl-tRNA synthetase anticodon-binding" evidence="17">
    <location>
        <begin position="590"/>
        <end position="712"/>
    </location>
</feature>
<evidence type="ECO:0000313" key="18">
    <source>
        <dbReference type="EMBL" id="PIP16901.1"/>
    </source>
</evidence>
<comment type="subunit">
    <text evidence="4">Monomer.</text>
</comment>
<comment type="similarity">
    <text evidence="3">Belongs to the class-I aminoacyl-tRNA synthetase family. IleS type 2 subfamily.</text>
</comment>
<evidence type="ECO:0000256" key="8">
    <source>
        <dbReference type="ARBA" id="ARBA00022723"/>
    </source>
</evidence>
<dbReference type="InterPro" id="IPR013155">
    <property type="entry name" value="M/V/L/I-tRNA-synth_anticd-bd"/>
</dbReference>
<dbReference type="Gene3D" id="3.40.50.620">
    <property type="entry name" value="HUPs"/>
    <property type="match status" value="2"/>
</dbReference>
<keyword evidence="12" id="KW-0648">Protein biosynthesis</keyword>
<keyword evidence="7 18" id="KW-0436">Ligase</keyword>
<evidence type="ECO:0000256" key="4">
    <source>
        <dbReference type="ARBA" id="ARBA00011245"/>
    </source>
</evidence>
<dbReference type="PRINTS" id="PR00984">
    <property type="entry name" value="TRNASYNTHILE"/>
</dbReference>
<keyword evidence="11" id="KW-0067">ATP-binding</keyword>
<evidence type="ECO:0000256" key="5">
    <source>
        <dbReference type="ARBA" id="ARBA00013165"/>
    </source>
</evidence>
<proteinExistence type="inferred from homology"/>
<dbReference type="Pfam" id="PF08264">
    <property type="entry name" value="Anticodon_1"/>
    <property type="match status" value="1"/>
</dbReference>
<dbReference type="InterPro" id="IPR009008">
    <property type="entry name" value="Val/Leu/Ile-tRNA-synth_edit"/>
</dbReference>
<dbReference type="InterPro" id="IPR002301">
    <property type="entry name" value="Ile-tRNA-ligase"/>
</dbReference>
<dbReference type="SUPFAM" id="SSF50677">
    <property type="entry name" value="ValRS/IleRS/LeuRS editing domain"/>
    <property type="match status" value="1"/>
</dbReference>
<keyword evidence="8" id="KW-0479">Metal-binding</keyword>
<evidence type="ECO:0000256" key="14">
    <source>
        <dbReference type="ARBA" id="ARBA00025217"/>
    </source>
</evidence>
<evidence type="ECO:0000256" key="9">
    <source>
        <dbReference type="ARBA" id="ARBA00022741"/>
    </source>
</evidence>
<dbReference type="SUPFAM" id="SSF47323">
    <property type="entry name" value="Anticodon-binding domain of a subclass of class I aminoacyl-tRNA synthetases"/>
    <property type="match status" value="1"/>
</dbReference>
<evidence type="ECO:0000256" key="11">
    <source>
        <dbReference type="ARBA" id="ARBA00022840"/>
    </source>
</evidence>
<dbReference type="Gene3D" id="1.10.730.10">
    <property type="entry name" value="Isoleucyl-tRNA Synthetase, Domain 1"/>
    <property type="match status" value="1"/>
</dbReference>
<comment type="function">
    <text evidence="14">Catalyzes the attachment of isoleucine to tRNA(Ile). As IleRS can inadvertently accommodate and process structurally similar amino acids such as valine, to avoid such errors it has two additional distinct tRNA(Ile)-dependent editing activities. One activity is designated as 'pretransfer' editing and involves the hydrolysis of activated Val-AMP. The other activity is designated 'posttransfer' editing and involves deacylation of mischarged Val-tRNA(Ile).</text>
</comment>
<evidence type="ECO:0000259" key="16">
    <source>
        <dbReference type="Pfam" id="PF00133"/>
    </source>
</evidence>
<dbReference type="InterPro" id="IPR009080">
    <property type="entry name" value="tRNAsynth_Ia_anticodon-bd"/>
</dbReference>
<dbReference type="GO" id="GO:0046872">
    <property type="term" value="F:metal ion binding"/>
    <property type="evidence" value="ECO:0007669"/>
    <property type="project" value="UniProtKB-KW"/>
</dbReference>
<dbReference type="Pfam" id="PF00133">
    <property type="entry name" value="tRNA-synt_1"/>
    <property type="match status" value="1"/>
</dbReference>
<evidence type="ECO:0000313" key="19">
    <source>
        <dbReference type="Proteomes" id="UP000231480"/>
    </source>
</evidence>
<reference evidence="18 19" key="1">
    <citation type="submission" date="2017-09" db="EMBL/GenBank/DDBJ databases">
        <title>Depth-based differentiation of microbial function through sediment-hosted aquifers and enrichment of novel symbionts in the deep terrestrial subsurface.</title>
        <authorList>
            <person name="Probst A.J."/>
            <person name="Ladd B."/>
            <person name="Jarett J.K."/>
            <person name="Geller-Mcgrath D.E."/>
            <person name="Sieber C.M."/>
            <person name="Emerson J.B."/>
            <person name="Anantharaman K."/>
            <person name="Thomas B.C."/>
            <person name="Malmstrom R."/>
            <person name="Stieglmeier M."/>
            <person name="Klingl A."/>
            <person name="Woyke T."/>
            <person name="Ryan C.M."/>
            <person name="Banfield J.F."/>
        </authorList>
    </citation>
    <scope>NUCLEOTIDE SEQUENCE [LARGE SCALE GENOMIC DNA]</scope>
    <source>
        <strain evidence="18">CG23_combo_of_CG06-09_8_20_14_all_37_13</strain>
    </source>
</reference>